<evidence type="ECO:0000259" key="4">
    <source>
        <dbReference type="Pfam" id="PF05175"/>
    </source>
</evidence>
<dbReference type="PANTHER" id="PTHR47816">
    <property type="entry name" value="RIBOSOMAL RNA SMALL SUBUNIT METHYLTRANSFERASE C"/>
    <property type="match status" value="1"/>
</dbReference>
<dbReference type="CDD" id="cd02440">
    <property type="entry name" value="AdoMet_MTases"/>
    <property type="match status" value="1"/>
</dbReference>
<dbReference type="Gene3D" id="3.40.50.150">
    <property type="entry name" value="Vaccinia Virus protein VP39"/>
    <property type="match status" value="1"/>
</dbReference>
<evidence type="ECO:0000256" key="3">
    <source>
        <dbReference type="SAM" id="MobiDB-lite"/>
    </source>
</evidence>
<keyword evidence="6" id="KW-1185">Reference proteome</keyword>
<evidence type="ECO:0000256" key="1">
    <source>
        <dbReference type="ARBA" id="ARBA00022603"/>
    </source>
</evidence>
<dbReference type="KEGG" id="pdo:PSDT_0496"/>
<dbReference type="InterPro" id="IPR046977">
    <property type="entry name" value="RsmC/RlmG"/>
</dbReference>
<dbReference type="InterPro" id="IPR029063">
    <property type="entry name" value="SAM-dependent_MTases_sf"/>
</dbReference>
<dbReference type="Pfam" id="PF05175">
    <property type="entry name" value="MTS"/>
    <property type="match status" value="1"/>
</dbReference>
<dbReference type="GO" id="GO:0008757">
    <property type="term" value="F:S-adenosylmethionine-dependent methyltransferase activity"/>
    <property type="evidence" value="ECO:0007669"/>
    <property type="project" value="InterPro"/>
</dbReference>
<protein>
    <submittedName>
        <fullName evidence="5">Methyltransferase small domain protein</fullName>
    </submittedName>
</protein>
<name>E6K049_PARDN</name>
<keyword evidence="1 5" id="KW-0489">Methyltransferase</keyword>
<accession>E6K049</accession>
<comment type="caution">
    <text evidence="5">The sequence shown here is derived from an EMBL/GenBank/DDBJ whole genome shotgun (WGS) entry which is preliminary data.</text>
</comment>
<dbReference type="Proteomes" id="UP000004946">
    <property type="component" value="Chromosome"/>
</dbReference>
<dbReference type="GO" id="GO:0032259">
    <property type="term" value="P:methylation"/>
    <property type="evidence" value="ECO:0007669"/>
    <property type="project" value="UniProtKB-KW"/>
</dbReference>
<dbReference type="AlphaFoldDB" id="E6K049"/>
<feature type="region of interest" description="Disordered" evidence="3">
    <location>
        <begin position="215"/>
        <end position="250"/>
    </location>
</feature>
<organism evidence="5 6">
    <name type="scientific">Parascardovia denticolens DSM 10105 = JCM 12538</name>
    <dbReference type="NCBI Taxonomy" id="864564"/>
    <lineage>
        <taxon>Bacteria</taxon>
        <taxon>Bacillati</taxon>
        <taxon>Actinomycetota</taxon>
        <taxon>Actinomycetes</taxon>
        <taxon>Bifidobacteriales</taxon>
        <taxon>Bifidobacteriaceae</taxon>
        <taxon>Parascardovia</taxon>
    </lineage>
</organism>
<dbReference type="InterPro" id="IPR007848">
    <property type="entry name" value="Small_mtfrase_dom"/>
</dbReference>
<dbReference type="SUPFAM" id="SSF53335">
    <property type="entry name" value="S-adenosyl-L-methionine-dependent methyltransferases"/>
    <property type="match status" value="1"/>
</dbReference>
<dbReference type="EMBL" id="AEON01000001">
    <property type="protein sequence ID" value="EFT84161.1"/>
    <property type="molecule type" value="Genomic_DNA"/>
</dbReference>
<dbReference type="PATRIC" id="fig|864564.6.peg.546"/>
<keyword evidence="2 5" id="KW-0808">Transferase</keyword>
<feature type="domain" description="Methyltransferase small" evidence="4">
    <location>
        <begin position="29"/>
        <end position="210"/>
    </location>
</feature>
<reference evidence="5 6" key="1">
    <citation type="submission" date="2010-12" db="EMBL/GenBank/DDBJ databases">
        <authorList>
            <person name="Muzny D."/>
            <person name="Qin X."/>
            <person name="Buhay C."/>
            <person name="Dugan-Rocha S."/>
            <person name="Ding Y."/>
            <person name="Chen G."/>
            <person name="Hawes A."/>
            <person name="Holder M."/>
            <person name="Jhangiani S."/>
            <person name="Johnson A."/>
            <person name="Khan Z."/>
            <person name="Li Z."/>
            <person name="Liu W."/>
            <person name="Liu X."/>
            <person name="Perez L."/>
            <person name="Shen H."/>
            <person name="Wang Q."/>
            <person name="Watt J."/>
            <person name="Xi L."/>
            <person name="Xin Y."/>
            <person name="Zhou J."/>
            <person name="Deng J."/>
            <person name="Jiang H."/>
            <person name="Liu Y."/>
            <person name="Qu J."/>
            <person name="Song X.-Z."/>
            <person name="Zhang L."/>
            <person name="Villasana D."/>
            <person name="Johnson A."/>
            <person name="Liu J."/>
            <person name="Liyanage D."/>
            <person name="Lorensuhewa L."/>
            <person name="Robinson T."/>
            <person name="Song A."/>
            <person name="Song B.-B."/>
            <person name="Dinh H."/>
            <person name="Thornton R."/>
            <person name="Coyle M."/>
            <person name="Francisco L."/>
            <person name="Jackson L."/>
            <person name="Javaid M."/>
            <person name="Korchina V."/>
            <person name="Kovar C."/>
            <person name="Mata R."/>
            <person name="Mathew T."/>
            <person name="Ngo R."/>
            <person name="Nguyen L."/>
            <person name="Nguyen N."/>
            <person name="Okwuonu G."/>
            <person name="Ongeri F."/>
            <person name="Pham C."/>
            <person name="Simmons D."/>
            <person name="Wilczek-Boney K."/>
            <person name="Hale W."/>
            <person name="Jakkamsetti A."/>
            <person name="Pham P."/>
            <person name="Ruth R."/>
            <person name="San Lucas F."/>
            <person name="Warren J."/>
            <person name="Zhang J."/>
            <person name="Zhao Z."/>
            <person name="Zhou C."/>
            <person name="Zhu D."/>
            <person name="Lee S."/>
            <person name="Bess C."/>
            <person name="Blankenburg K."/>
            <person name="Forbes L."/>
            <person name="Fu Q."/>
            <person name="Gubbala S."/>
            <person name="Hirani K."/>
            <person name="Jayaseelan J.C."/>
            <person name="Lara F."/>
            <person name="Munidasa M."/>
            <person name="Palculict T."/>
            <person name="Patil S."/>
            <person name="Pu L.-L."/>
            <person name="Saada N."/>
            <person name="Tang L."/>
            <person name="Weissenberger G."/>
            <person name="Zhu Y."/>
            <person name="Hemphill L."/>
            <person name="Shang Y."/>
            <person name="Youmans B."/>
            <person name="Ayvaz T."/>
            <person name="Ross M."/>
            <person name="Santibanez J."/>
            <person name="Aqrawi P."/>
            <person name="Gross S."/>
            <person name="Joshi V."/>
            <person name="Fowler G."/>
            <person name="Nazareth L."/>
            <person name="Reid J."/>
            <person name="Worley K."/>
            <person name="Petrosino J."/>
            <person name="Highlander S."/>
            <person name="Gibbs R."/>
        </authorList>
    </citation>
    <scope>NUCLEOTIDE SEQUENCE [LARGE SCALE GENOMIC DNA]</scope>
    <source>
        <strain evidence="5 6">DSM 10105</strain>
    </source>
</reference>
<gene>
    <name evidence="5" type="ORF">HMPREF0620_1166</name>
</gene>
<dbReference type="PANTHER" id="PTHR47816:SF4">
    <property type="entry name" value="RIBOSOMAL RNA SMALL SUBUNIT METHYLTRANSFERASE C"/>
    <property type="match status" value="1"/>
</dbReference>
<dbReference type="eggNOG" id="COG2813">
    <property type="taxonomic scope" value="Bacteria"/>
</dbReference>
<evidence type="ECO:0000313" key="6">
    <source>
        <dbReference type="Proteomes" id="UP000004946"/>
    </source>
</evidence>
<evidence type="ECO:0000313" key="5">
    <source>
        <dbReference type="EMBL" id="EFT84161.1"/>
    </source>
</evidence>
<evidence type="ECO:0000256" key="2">
    <source>
        <dbReference type="ARBA" id="ARBA00022679"/>
    </source>
</evidence>
<proteinExistence type="predicted"/>
<dbReference type="RefSeq" id="WP_006289864.1">
    <property type="nucleotide sequence ID" value="NZ_AP012333.1"/>
</dbReference>
<sequence>MADQYFSAQPSSEDSRQVIEVDIQGIPTTVETSHGVFSSHRLDLGTRVLLKEVPGRAADEAEGHRVKNCLDLGCGWGPISLALAREYPQATVWALDVNERAVELTKANARRNHVASVQAGTAESLAADYGQAWEEARFDLIWSNPPIRVGKEELHALLSTYLTRLAEGGYAYLVVQKNLGADSLVPWLAQHLDDHFSVRKKASAKGYRVIEVHRSSETNTPGMTAGESANKAAGGPVADERSEESAEAQA</sequence>
<dbReference type="HOGENOM" id="CLU_018398_7_0_11"/>